<dbReference type="Pfam" id="PF02221">
    <property type="entry name" value="E1_DerP2_DerF2"/>
    <property type="match status" value="1"/>
</dbReference>
<proteinExistence type="predicted"/>
<keyword evidence="1" id="KW-0732">Signal</keyword>
<name>A0ABQ9IRR8_9CUCU</name>
<evidence type="ECO:0000313" key="3">
    <source>
        <dbReference type="EMBL" id="KAJ8961949.1"/>
    </source>
</evidence>
<feature type="signal peptide" evidence="1">
    <location>
        <begin position="1"/>
        <end position="18"/>
    </location>
</feature>
<dbReference type="SUPFAM" id="SSF81296">
    <property type="entry name" value="E set domains"/>
    <property type="match status" value="1"/>
</dbReference>
<dbReference type="InterPro" id="IPR014756">
    <property type="entry name" value="Ig_E-set"/>
</dbReference>
<gene>
    <name evidence="3" type="ORF">NQ317_009266</name>
</gene>
<dbReference type="SMART" id="SM00737">
    <property type="entry name" value="ML"/>
    <property type="match status" value="1"/>
</dbReference>
<dbReference type="Proteomes" id="UP001162164">
    <property type="component" value="Unassembled WGS sequence"/>
</dbReference>
<dbReference type="EMBL" id="JAPWTJ010003135">
    <property type="protein sequence ID" value="KAJ8961949.1"/>
    <property type="molecule type" value="Genomic_DNA"/>
</dbReference>
<comment type="caution">
    <text evidence="3">The sequence shown here is derived from an EMBL/GenBank/DDBJ whole genome shotgun (WGS) entry which is preliminary data.</text>
</comment>
<protein>
    <recommendedName>
        <fullName evidence="2">MD-2-related lipid-recognition domain-containing protein</fullName>
    </recommendedName>
</protein>
<evidence type="ECO:0000256" key="1">
    <source>
        <dbReference type="SAM" id="SignalP"/>
    </source>
</evidence>
<sequence length="154" mass="17306">MKLLWIALLVYFFDIAQQTNVNSCSDGSTTPEVQFYLTSGEVCDEQPCIVVPGGDIYMHVFFKSPGYLENIKPDMKASSLGVSLDYPLFQDNACDGIINTVCPLVKNETVEYYYKMSLLDVFPEVTVTLTFTIIDEDTSTNVVCFIVDIKIKRP</sequence>
<feature type="chain" id="PRO_5045438784" description="MD-2-related lipid-recognition domain-containing protein" evidence="1">
    <location>
        <begin position="19"/>
        <end position="154"/>
    </location>
</feature>
<keyword evidence="4" id="KW-1185">Reference proteome</keyword>
<evidence type="ECO:0000259" key="2">
    <source>
        <dbReference type="SMART" id="SM00737"/>
    </source>
</evidence>
<dbReference type="InterPro" id="IPR003172">
    <property type="entry name" value="ML_dom"/>
</dbReference>
<evidence type="ECO:0000313" key="4">
    <source>
        <dbReference type="Proteomes" id="UP001162164"/>
    </source>
</evidence>
<reference evidence="3" key="1">
    <citation type="journal article" date="2023" name="Insect Mol. Biol.">
        <title>Genome sequencing provides insights into the evolution of gene families encoding plant cell wall-degrading enzymes in longhorned beetles.</title>
        <authorList>
            <person name="Shin N.R."/>
            <person name="Okamura Y."/>
            <person name="Kirsch R."/>
            <person name="Pauchet Y."/>
        </authorList>
    </citation>
    <scope>NUCLEOTIDE SEQUENCE</scope>
    <source>
        <strain evidence="3">MMC_N1</strain>
    </source>
</reference>
<dbReference type="Gene3D" id="2.60.40.770">
    <property type="match status" value="1"/>
</dbReference>
<feature type="domain" description="MD-2-related lipid-recognition" evidence="2">
    <location>
        <begin position="21"/>
        <end position="149"/>
    </location>
</feature>
<accession>A0ABQ9IRR8</accession>
<organism evidence="3 4">
    <name type="scientific">Molorchus minor</name>
    <dbReference type="NCBI Taxonomy" id="1323400"/>
    <lineage>
        <taxon>Eukaryota</taxon>
        <taxon>Metazoa</taxon>
        <taxon>Ecdysozoa</taxon>
        <taxon>Arthropoda</taxon>
        <taxon>Hexapoda</taxon>
        <taxon>Insecta</taxon>
        <taxon>Pterygota</taxon>
        <taxon>Neoptera</taxon>
        <taxon>Endopterygota</taxon>
        <taxon>Coleoptera</taxon>
        <taxon>Polyphaga</taxon>
        <taxon>Cucujiformia</taxon>
        <taxon>Chrysomeloidea</taxon>
        <taxon>Cerambycidae</taxon>
        <taxon>Lamiinae</taxon>
        <taxon>Monochamini</taxon>
        <taxon>Molorchus</taxon>
    </lineage>
</organism>